<comment type="subunit">
    <text evidence="1">Self-associates forming complexes of several hundred monomers.</text>
</comment>
<feature type="region of interest" description="Disordered" evidence="7">
    <location>
        <begin position="200"/>
        <end position="227"/>
    </location>
</feature>
<evidence type="ECO:0000313" key="10">
    <source>
        <dbReference type="Proteomes" id="UP001152799"/>
    </source>
</evidence>
<dbReference type="InterPro" id="IPR028002">
    <property type="entry name" value="Myb_DNA-bind_5"/>
</dbReference>
<dbReference type="Pfam" id="PF13873">
    <property type="entry name" value="Myb_DNA-bind_5"/>
    <property type="match status" value="1"/>
</dbReference>
<evidence type="ECO:0000256" key="7">
    <source>
        <dbReference type="SAM" id="MobiDB-lite"/>
    </source>
</evidence>
<dbReference type="AlphaFoldDB" id="A0A9N9QLH8"/>
<reference evidence="9" key="1">
    <citation type="submission" date="2022-01" db="EMBL/GenBank/DDBJ databases">
        <authorList>
            <person name="King R."/>
        </authorList>
    </citation>
    <scope>NUCLEOTIDE SEQUENCE</scope>
</reference>
<evidence type="ECO:0000256" key="5">
    <source>
        <dbReference type="ARBA" id="ARBA00025466"/>
    </source>
</evidence>
<keyword evidence="3" id="KW-0805">Transcription regulation</keyword>
<proteinExistence type="predicted"/>
<keyword evidence="4" id="KW-0804">Transcription</keyword>
<evidence type="ECO:0000256" key="1">
    <source>
        <dbReference type="ARBA" id="ARBA00011764"/>
    </source>
</evidence>
<feature type="compositionally biased region" description="Polar residues" evidence="7">
    <location>
        <begin position="202"/>
        <end position="227"/>
    </location>
</feature>
<evidence type="ECO:0000259" key="8">
    <source>
        <dbReference type="Pfam" id="PF13873"/>
    </source>
</evidence>
<dbReference type="OrthoDB" id="6783928at2759"/>
<keyword evidence="10" id="KW-1185">Reference proteome</keyword>
<accession>A0A9N9QLH8</accession>
<dbReference type="PANTHER" id="PTHR21411:SF0">
    <property type="entry name" value="REGULATORY PROTEIN ZESTE"/>
    <property type="match status" value="1"/>
</dbReference>
<evidence type="ECO:0000256" key="4">
    <source>
        <dbReference type="ARBA" id="ARBA00023163"/>
    </source>
</evidence>
<sequence>MEQEQNPCQDTSSSKKRAPNYANNEKEYLLNLIEKYKNIIENKKTDGVSVKEKKETWEKICQEFNSASPSLHYRPMESLKKTYEKMKEEIRKKTAELKKELYKTGGGPGPCPEPNKNSRHDELLMSIMSKKSVFGLGSQFDSNMGVNLHDAGHDMQNNLKSSAATGTLLYDTELSDVENNNEEVILIKCSLIRADDPKPFLNRTTKSTQTQANETEASTQSHSEVPSCSRNISNDIEIIYEQPESQPSHVWKKSENLKRPISSVLKGNIDKTKQGKKKFENSSRRRPNTVVPLTSSRLGEKYELLVDKKLELVECLKKEHQLRMEALQLDIQLKKKHLSSIAYSKDSNECLLESQMLY</sequence>
<evidence type="ECO:0000256" key="6">
    <source>
        <dbReference type="SAM" id="Coils"/>
    </source>
</evidence>
<comment type="function">
    <text evidence="5">Involved in transvection phenomena (= synapsis-dependent gene expression), where the synaptic pairing of chromosomes carrying genes with which zeste interacts influences the expression of these genes. Zeste binds to DNA and stimulates transcription from a nearby promoter.</text>
</comment>
<evidence type="ECO:0000256" key="3">
    <source>
        <dbReference type="ARBA" id="ARBA00023015"/>
    </source>
</evidence>
<name>A0A9N9QLH8_9CUCU</name>
<gene>
    <name evidence="9" type="ORF">CEUTPL_LOCUS4249</name>
</gene>
<feature type="compositionally biased region" description="Polar residues" evidence="7">
    <location>
        <begin position="1"/>
        <end position="12"/>
    </location>
</feature>
<organism evidence="9 10">
    <name type="scientific">Ceutorhynchus assimilis</name>
    <name type="common">cabbage seed weevil</name>
    <dbReference type="NCBI Taxonomy" id="467358"/>
    <lineage>
        <taxon>Eukaryota</taxon>
        <taxon>Metazoa</taxon>
        <taxon>Ecdysozoa</taxon>
        <taxon>Arthropoda</taxon>
        <taxon>Hexapoda</taxon>
        <taxon>Insecta</taxon>
        <taxon>Pterygota</taxon>
        <taxon>Neoptera</taxon>
        <taxon>Endopterygota</taxon>
        <taxon>Coleoptera</taxon>
        <taxon>Polyphaga</taxon>
        <taxon>Cucujiformia</taxon>
        <taxon>Curculionidae</taxon>
        <taxon>Ceutorhynchinae</taxon>
        <taxon>Ceutorhynchus</taxon>
    </lineage>
</organism>
<keyword evidence="6" id="KW-0175">Coiled coil</keyword>
<feature type="region of interest" description="Disordered" evidence="7">
    <location>
        <begin position="1"/>
        <end position="23"/>
    </location>
</feature>
<dbReference type="PANTHER" id="PTHR21411">
    <property type="entry name" value="APONTIC"/>
    <property type="match status" value="1"/>
</dbReference>
<evidence type="ECO:0000256" key="2">
    <source>
        <dbReference type="ARBA" id="ARBA00016807"/>
    </source>
</evidence>
<evidence type="ECO:0000313" key="9">
    <source>
        <dbReference type="EMBL" id="CAG9763591.1"/>
    </source>
</evidence>
<protein>
    <recommendedName>
        <fullName evidence="2">Regulatory protein zeste</fullName>
    </recommendedName>
</protein>
<dbReference type="Proteomes" id="UP001152799">
    <property type="component" value="Chromosome 14"/>
</dbReference>
<feature type="domain" description="Myb/SANT-like DNA-binding" evidence="8">
    <location>
        <begin position="17"/>
        <end position="95"/>
    </location>
</feature>
<dbReference type="EMBL" id="OU892290">
    <property type="protein sequence ID" value="CAG9763591.1"/>
    <property type="molecule type" value="Genomic_DNA"/>
</dbReference>
<feature type="coiled-coil region" evidence="6">
    <location>
        <begin position="76"/>
        <end position="103"/>
    </location>
</feature>